<comment type="caution">
    <text evidence="2">The sequence shown here is derived from an EMBL/GenBank/DDBJ whole genome shotgun (WGS) entry which is preliminary data.</text>
</comment>
<proteinExistence type="predicted"/>
<dbReference type="EMBL" id="AODL01000002">
    <property type="protein sequence ID" value="EUJ46918.1"/>
    <property type="molecule type" value="Genomic_DNA"/>
</dbReference>
<dbReference type="Proteomes" id="UP000019248">
    <property type="component" value="Unassembled WGS sequence"/>
</dbReference>
<dbReference type="PATRIC" id="fig|1265816.5.peg.258"/>
<keyword evidence="3" id="KW-1185">Reference proteome</keyword>
<gene>
    <name evidence="2" type="ORF">PRIP_01319</name>
</gene>
<reference evidence="2 3" key="1">
    <citation type="journal article" date="2014" name="Int. J. Syst. Evol. Microbiol.">
        <title>Listeria floridensis sp. nov., Listeria aquatica sp. nov., Listeria cornellensis sp. nov., Listeria riparia sp. nov. and Listeria grandensis sp. nov., from agricultural and natural environments.</title>
        <authorList>
            <person name="den Bakker H.C."/>
            <person name="Warchocki S."/>
            <person name="Wright E.M."/>
            <person name="Allred A.F."/>
            <person name="Ahlstrom C."/>
            <person name="Manuel C.S."/>
            <person name="Stasiewicz M.J."/>
            <person name="Burrell A."/>
            <person name="Roof S."/>
            <person name="Strawn L."/>
            <person name="Fortes E.D."/>
            <person name="Nightingale K.K."/>
            <person name="Kephart D."/>
            <person name="Wiedmann M."/>
        </authorList>
    </citation>
    <scope>NUCLEOTIDE SEQUENCE [LARGE SCALE GENOMIC DNA]</scope>
    <source>
        <strain evidence="2 3">FSL S10-1204</strain>
    </source>
</reference>
<dbReference type="AlphaFoldDB" id="W7DNP2"/>
<accession>W7DNP2</accession>
<dbReference type="RefSeq" id="WP_241434060.1">
    <property type="nucleotide sequence ID" value="NZ_AODL01000002.1"/>
</dbReference>
<sequence>MFGGIAGLLFGSMLGNMGAFGDILALIINVIAIILVIRILIYFFQKWRNRNNPKPQSNVLIIKVRLRITTGQRFLMKAISRTP</sequence>
<protein>
    <submittedName>
        <fullName evidence="2">Uncharacterized protein</fullName>
    </submittedName>
</protein>
<evidence type="ECO:0000313" key="3">
    <source>
        <dbReference type="Proteomes" id="UP000019248"/>
    </source>
</evidence>
<evidence type="ECO:0000256" key="1">
    <source>
        <dbReference type="SAM" id="Phobius"/>
    </source>
</evidence>
<name>W7DNP2_9LIST</name>
<keyword evidence="1" id="KW-1133">Transmembrane helix</keyword>
<feature type="transmembrane region" description="Helical" evidence="1">
    <location>
        <begin position="23"/>
        <end position="44"/>
    </location>
</feature>
<evidence type="ECO:0000313" key="2">
    <source>
        <dbReference type="EMBL" id="EUJ46918.1"/>
    </source>
</evidence>
<organism evidence="2 3">
    <name type="scientific">Listeria riparia FSL S10-1204</name>
    <dbReference type="NCBI Taxonomy" id="1265816"/>
    <lineage>
        <taxon>Bacteria</taxon>
        <taxon>Bacillati</taxon>
        <taxon>Bacillota</taxon>
        <taxon>Bacilli</taxon>
        <taxon>Bacillales</taxon>
        <taxon>Listeriaceae</taxon>
        <taxon>Listeria</taxon>
    </lineage>
</organism>
<keyword evidence="1" id="KW-0812">Transmembrane</keyword>
<keyword evidence="1" id="KW-0472">Membrane</keyword>